<evidence type="ECO:0000256" key="3">
    <source>
        <dbReference type="ARBA" id="ARBA00007823"/>
    </source>
</evidence>
<dbReference type="PANTHER" id="PTHR12553:SF49">
    <property type="entry name" value="ZINC PHOSPHODIESTERASE ELAC PROTEIN 2"/>
    <property type="match status" value="1"/>
</dbReference>
<reference evidence="13 14" key="1">
    <citation type="journal article" date="2015" name="Genome Biol. Evol.">
        <title>Comparative Genomics of a Bacterivorous Green Alga Reveals Evolutionary Causalities and Consequences of Phago-Mixotrophic Mode of Nutrition.</title>
        <authorList>
            <person name="Burns J.A."/>
            <person name="Paasch A."/>
            <person name="Narechania A."/>
            <person name="Kim E."/>
        </authorList>
    </citation>
    <scope>NUCLEOTIDE SEQUENCE [LARGE SCALE GENOMIC DNA]</scope>
    <source>
        <strain evidence="13 14">PLY_AMNH</strain>
    </source>
</reference>
<dbReference type="InterPro" id="IPR047151">
    <property type="entry name" value="RNZ2-like"/>
</dbReference>
<comment type="catalytic activity">
    <reaction evidence="1">
        <text>Endonucleolytic cleavage of RNA, removing extra 3' nucleotides from tRNA precursor, generating 3' termini of tRNAs. A 3'-hydroxy group is left at the tRNA terminus and a 5'-phosphoryl group is left at the trailer molecule.</text>
        <dbReference type="EC" id="3.1.26.11"/>
    </reaction>
</comment>
<evidence type="ECO:0000256" key="2">
    <source>
        <dbReference type="ARBA" id="ARBA00001947"/>
    </source>
</evidence>
<evidence type="ECO:0000256" key="4">
    <source>
        <dbReference type="ARBA" id="ARBA00012477"/>
    </source>
</evidence>
<comment type="cofactor">
    <cofactor evidence="2">
        <name>Zn(2+)</name>
        <dbReference type="ChEBI" id="CHEBI:29105"/>
    </cofactor>
</comment>
<dbReference type="InterPro" id="IPR036866">
    <property type="entry name" value="RibonucZ/Hydroxyglut_hydro"/>
</dbReference>
<feature type="domain" description="tRNase Z endonuclease" evidence="12">
    <location>
        <begin position="127"/>
        <end position="175"/>
    </location>
</feature>
<feature type="non-terminal residue" evidence="13">
    <location>
        <position position="501"/>
    </location>
</feature>
<keyword evidence="5" id="KW-0819">tRNA processing</keyword>
<dbReference type="AlphaFoldDB" id="A0AAE0BD17"/>
<evidence type="ECO:0000313" key="13">
    <source>
        <dbReference type="EMBL" id="KAK3233745.1"/>
    </source>
</evidence>
<accession>A0AAE0BD17</accession>
<evidence type="ECO:0000256" key="10">
    <source>
        <dbReference type="ARBA" id="ARBA00022833"/>
    </source>
</evidence>
<dbReference type="EC" id="3.1.26.11" evidence="4"/>
<evidence type="ECO:0000259" key="12">
    <source>
        <dbReference type="Pfam" id="PF13691"/>
    </source>
</evidence>
<dbReference type="PANTHER" id="PTHR12553">
    <property type="entry name" value="ZINC PHOSPHODIESTERASE ELAC PROTEIN 2"/>
    <property type="match status" value="1"/>
</dbReference>
<keyword evidence="6" id="KW-0540">Nuclease</keyword>
<dbReference type="Gene3D" id="3.60.15.10">
    <property type="entry name" value="Ribonuclease Z/Hydroxyacylglutathione hydrolase-like"/>
    <property type="match status" value="1"/>
</dbReference>
<dbReference type="GO" id="GO:0046872">
    <property type="term" value="F:metal ion binding"/>
    <property type="evidence" value="ECO:0007669"/>
    <property type="project" value="UniProtKB-KW"/>
</dbReference>
<evidence type="ECO:0000256" key="9">
    <source>
        <dbReference type="ARBA" id="ARBA00022801"/>
    </source>
</evidence>
<dbReference type="GO" id="GO:1990180">
    <property type="term" value="P:mitochondrial tRNA 3'-end processing"/>
    <property type="evidence" value="ECO:0007669"/>
    <property type="project" value="TreeGrafter"/>
</dbReference>
<keyword evidence="8" id="KW-0255">Endonuclease</keyword>
<feature type="compositionally biased region" description="Basic residues" evidence="11">
    <location>
        <begin position="52"/>
        <end position="61"/>
    </location>
</feature>
<dbReference type="Pfam" id="PF13691">
    <property type="entry name" value="Lactamase_B_4"/>
    <property type="match status" value="1"/>
</dbReference>
<keyword evidence="14" id="KW-1185">Reference proteome</keyword>
<feature type="region of interest" description="Disordered" evidence="11">
    <location>
        <begin position="51"/>
        <end position="105"/>
    </location>
</feature>
<dbReference type="GO" id="GO:0042781">
    <property type="term" value="F:3'-tRNA processing endoribonuclease activity"/>
    <property type="evidence" value="ECO:0007669"/>
    <property type="project" value="UniProtKB-EC"/>
</dbReference>
<name>A0AAE0BD17_9CHLO</name>
<comment type="similarity">
    <text evidence="3">Belongs to the RNase Z family.</text>
</comment>
<evidence type="ECO:0000256" key="1">
    <source>
        <dbReference type="ARBA" id="ARBA00000402"/>
    </source>
</evidence>
<comment type="caution">
    <text evidence="13">The sequence shown here is derived from an EMBL/GenBank/DDBJ whole genome shotgun (WGS) entry which is preliminary data.</text>
</comment>
<proteinExistence type="inferred from homology"/>
<dbReference type="SUPFAM" id="SSF56281">
    <property type="entry name" value="Metallo-hydrolase/oxidoreductase"/>
    <property type="match status" value="1"/>
</dbReference>
<dbReference type="InterPro" id="IPR027794">
    <property type="entry name" value="tRNase_Z_dom"/>
</dbReference>
<sequence length="501" mass="53408">MRLTANCFVLANKCFQRLHFETRRVVCARLYCDRPSQSDQQSHTRVFEDLKKKQRSNRPKIVRPGLKQDFNPPVSSSTALGRKPKDKSNNSMGAKKKDKRQAVSHGDSMSYLQVLGTGTDIGGDGLASVLLFFDHARMLFNVGEGTQKLFAEHKVRLVRTRYVFMTRVSTKSAGGLLGTLLTLADLGTTEEPVKLTVHGPQGLAQLAVAMELQAGYGRNISVEYNDFGLAGAESPAAPAIEDDRVTLTPITLCPELSSVAEPAGVEEAKNGAEVEAPAAKRQRVAEADGTANALPAEASATEVDDDGGLAVCYLGRLADIPGKFDPAKAMERGVPRGPLWGKIQRGETVQSDQGWDVRPSDVMEPASPGPVFLVLDCPTLRHLPALRRAPSLAPFLAGADGDSAGAGGSALTVVVHLSPACVVEAPEYVAWMQSLGGTPAHILVNGTACDYSPTVFPTADTLQVLPAMRPALLRLVLPTADTLQVLPAMHSALLPRVVPTA</sequence>
<evidence type="ECO:0000256" key="11">
    <source>
        <dbReference type="SAM" id="MobiDB-lite"/>
    </source>
</evidence>
<dbReference type="Proteomes" id="UP001190700">
    <property type="component" value="Unassembled WGS sequence"/>
</dbReference>
<dbReference type="GO" id="GO:0005739">
    <property type="term" value="C:mitochondrion"/>
    <property type="evidence" value="ECO:0007669"/>
    <property type="project" value="TreeGrafter"/>
</dbReference>
<gene>
    <name evidence="13" type="ORF">CYMTET_55978</name>
</gene>
<evidence type="ECO:0000313" key="14">
    <source>
        <dbReference type="Proteomes" id="UP001190700"/>
    </source>
</evidence>
<keyword evidence="7" id="KW-0479">Metal-binding</keyword>
<keyword evidence="10" id="KW-0862">Zinc</keyword>
<dbReference type="EMBL" id="LGRX02035640">
    <property type="protein sequence ID" value="KAK3233745.1"/>
    <property type="molecule type" value="Genomic_DNA"/>
</dbReference>
<keyword evidence="9" id="KW-0378">Hydrolase</keyword>
<evidence type="ECO:0000256" key="5">
    <source>
        <dbReference type="ARBA" id="ARBA00022694"/>
    </source>
</evidence>
<organism evidence="13 14">
    <name type="scientific">Cymbomonas tetramitiformis</name>
    <dbReference type="NCBI Taxonomy" id="36881"/>
    <lineage>
        <taxon>Eukaryota</taxon>
        <taxon>Viridiplantae</taxon>
        <taxon>Chlorophyta</taxon>
        <taxon>Pyramimonadophyceae</taxon>
        <taxon>Pyramimonadales</taxon>
        <taxon>Pyramimonadaceae</taxon>
        <taxon>Cymbomonas</taxon>
    </lineage>
</organism>
<evidence type="ECO:0000256" key="6">
    <source>
        <dbReference type="ARBA" id="ARBA00022722"/>
    </source>
</evidence>
<protein>
    <recommendedName>
        <fullName evidence="4">ribonuclease Z</fullName>
        <ecNumber evidence="4">3.1.26.11</ecNumber>
    </recommendedName>
</protein>
<evidence type="ECO:0000256" key="8">
    <source>
        <dbReference type="ARBA" id="ARBA00022759"/>
    </source>
</evidence>
<evidence type="ECO:0000256" key="7">
    <source>
        <dbReference type="ARBA" id="ARBA00022723"/>
    </source>
</evidence>